<dbReference type="Proteomes" id="UP000677126">
    <property type="component" value="Chromosome"/>
</dbReference>
<dbReference type="EMBL" id="CP054856">
    <property type="protein sequence ID" value="QVM85451.1"/>
    <property type="molecule type" value="Genomic_DNA"/>
</dbReference>
<accession>A0ABX8EB78</accession>
<sequence length="60" mass="6521">MQVIKAVPGSTSGAAYRILNRQEFMLPFDAGKGARQMRAATCHPPGSVGSWNTLKTRKET</sequence>
<reference evidence="2 3" key="1">
    <citation type="journal article" date="2021" name="Int. J. Syst. Evol. Microbiol.">
        <title>Novosphingobium decolorationis sp. nov., an aniline blue-decolourizing bacterium isolated from East Pacific sediment.</title>
        <authorList>
            <person name="Chen X."/>
            <person name="Dong B."/>
            <person name="Chen T."/>
            <person name="Ren N."/>
            <person name="Wang J."/>
            <person name="Xu Y."/>
            <person name="Yang J."/>
            <person name="Zhu S."/>
            <person name="Chen J."/>
        </authorList>
    </citation>
    <scope>NUCLEOTIDE SEQUENCE [LARGE SCALE GENOMIC DNA]</scope>
    <source>
        <strain evidence="2 3">502str22</strain>
    </source>
</reference>
<dbReference type="RefSeq" id="WP_213501051.1">
    <property type="nucleotide sequence ID" value="NZ_CP054856.1"/>
</dbReference>
<keyword evidence="3" id="KW-1185">Reference proteome</keyword>
<proteinExistence type="predicted"/>
<evidence type="ECO:0000256" key="1">
    <source>
        <dbReference type="SAM" id="MobiDB-lite"/>
    </source>
</evidence>
<name>A0ABX8EB78_9SPHN</name>
<feature type="region of interest" description="Disordered" evidence="1">
    <location>
        <begin position="39"/>
        <end position="60"/>
    </location>
</feature>
<organism evidence="2 3">
    <name type="scientific">Novosphingobium decolorationis</name>
    <dbReference type="NCBI Taxonomy" id="2698673"/>
    <lineage>
        <taxon>Bacteria</taxon>
        <taxon>Pseudomonadati</taxon>
        <taxon>Pseudomonadota</taxon>
        <taxon>Alphaproteobacteria</taxon>
        <taxon>Sphingomonadales</taxon>
        <taxon>Sphingomonadaceae</taxon>
        <taxon>Novosphingobium</taxon>
    </lineage>
</organism>
<gene>
    <name evidence="2" type="ORF">HT578_18665</name>
</gene>
<protein>
    <submittedName>
        <fullName evidence="2">Uncharacterized protein</fullName>
    </submittedName>
</protein>
<evidence type="ECO:0000313" key="3">
    <source>
        <dbReference type="Proteomes" id="UP000677126"/>
    </source>
</evidence>
<evidence type="ECO:0000313" key="2">
    <source>
        <dbReference type="EMBL" id="QVM85451.1"/>
    </source>
</evidence>